<sequence length="57" mass="7029">MKVIKKSELKELVKTKSLREISEMYDVSYERIRQICVKWGIKRRGWKRIIFIDDEKK</sequence>
<reference evidence="1" key="1">
    <citation type="journal article" date="2014" name="Front. Microbiol.">
        <title>High frequency of phylogenetically diverse reductive dehalogenase-homologous genes in deep subseafloor sedimentary metagenomes.</title>
        <authorList>
            <person name="Kawai M."/>
            <person name="Futagami T."/>
            <person name="Toyoda A."/>
            <person name="Takaki Y."/>
            <person name="Nishi S."/>
            <person name="Hori S."/>
            <person name="Arai W."/>
            <person name="Tsubouchi T."/>
            <person name="Morono Y."/>
            <person name="Uchiyama I."/>
            <person name="Ito T."/>
            <person name="Fujiyama A."/>
            <person name="Inagaki F."/>
            <person name="Takami H."/>
        </authorList>
    </citation>
    <scope>NUCLEOTIDE SEQUENCE</scope>
    <source>
        <strain evidence="1">Expedition CK06-06</strain>
    </source>
</reference>
<proteinExistence type="predicted"/>
<comment type="caution">
    <text evidence="1">The sequence shown here is derived from an EMBL/GenBank/DDBJ whole genome shotgun (WGS) entry which is preliminary data.</text>
</comment>
<organism evidence="1">
    <name type="scientific">marine sediment metagenome</name>
    <dbReference type="NCBI Taxonomy" id="412755"/>
    <lineage>
        <taxon>unclassified sequences</taxon>
        <taxon>metagenomes</taxon>
        <taxon>ecological metagenomes</taxon>
    </lineage>
</organism>
<evidence type="ECO:0000313" key="1">
    <source>
        <dbReference type="EMBL" id="GAH49737.1"/>
    </source>
</evidence>
<name>X1FXK2_9ZZZZ</name>
<dbReference type="EMBL" id="BARU01017866">
    <property type="protein sequence ID" value="GAH49737.1"/>
    <property type="molecule type" value="Genomic_DNA"/>
</dbReference>
<protein>
    <recommendedName>
        <fullName evidence="2">RNA polymerase sigma-70 region 4 domain-containing protein</fullName>
    </recommendedName>
</protein>
<evidence type="ECO:0008006" key="2">
    <source>
        <dbReference type="Google" id="ProtNLM"/>
    </source>
</evidence>
<dbReference type="SUPFAM" id="SSF88659">
    <property type="entry name" value="Sigma3 and sigma4 domains of RNA polymerase sigma factors"/>
    <property type="match status" value="1"/>
</dbReference>
<dbReference type="InterPro" id="IPR013324">
    <property type="entry name" value="RNA_pol_sigma_r3/r4-like"/>
</dbReference>
<dbReference type="AlphaFoldDB" id="X1FXK2"/>
<gene>
    <name evidence="1" type="ORF">S03H2_29585</name>
</gene>
<accession>X1FXK2</accession>